<dbReference type="RefSeq" id="WP_346184385.1">
    <property type="nucleotide sequence ID" value="NZ_BAABCE010000012.1"/>
</dbReference>
<dbReference type="InterPro" id="IPR011701">
    <property type="entry name" value="MFS"/>
</dbReference>
<feature type="domain" description="Major facilitator superfamily (MFS) profile" evidence="8">
    <location>
        <begin position="15"/>
        <end position="398"/>
    </location>
</feature>
<dbReference type="PANTHER" id="PTHR23513">
    <property type="entry name" value="INTEGRAL MEMBRANE EFFLUX PROTEIN-RELATED"/>
    <property type="match status" value="1"/>
</dbReference>
<evidence type="ECO:0000313" key="9">
    <source>
        <dbReference type="EMBL" id="GAA3570747.1"/>
    </source>
</evidence>
<proteinExistence type="predicted"/>
<keyword evidence="5 7" id="KW-0472">Membrane</keyword>
<evidence type="ECO:0000256" key="1">
    <source>
        <dbReference type="ARBA" id="ARBA00004651"/>
    </source>
</evidence>
<feature type="region of interest" description="Disordered" evidence="6">
    <location>
        <begin position="403"/>
        <end position="423"/>
    </location>
</feature>
<protein>
    <submittedName>
        <fullName evidence="9">MFS transporter</fullName>
    </submittedName>
</protein>
<keyword evidence="2" id="KW-1003">Cell membrane</keyword>
<gene>
    <name evidence="9" type="ORF">GCM10022295_60790</name>
</gene>
<comment type="subcellular location">
    <subcellularLocation>
        <location evidence="1">Cell membrane</location>
        <topology evidence="1">Multi-pass membrane protein</topology>
    </subcellularLocation>
</comment>
<feature type="compositionally biased region" description="Polar residues" evidence="6">
    <location>
        <begin position="408"/>
        <end position="423"/>
    </location>
</feature>
<organism evidence="9 10">
    <name type="scientific">Streptomyces osmaniensis</name>
    <dbReference type="NCBI Taxonomy" id="593134"/>
    <lineage>
        <taxon>Bacteria</taxon>
        <taxon>Bacillati</taxon>
        <taxon>Actinomycetota</taxon>
        <taxon>Actinomycetes</taxon>
        <taxon>Kitasatosporales</taxon>
        <taxon>Streptomycetaceae</taxon>
        <taxon>Streptomyces</taxon>
    </lineage>
</organism>
<feature type="transmembrane region" description="Helical" evidence="7">
    <location>
        <begin position="20"/>
        <end position="39"/>
    </location>
</feature>
<feature type="transmembrane region" description="Helical" evidence="7">
    <location>
        <begin position="310"/>
        <end position="329"/>
    </location>
</feature>
<feature type="transmembrane region" description="Helical" evidence="7">
    <location>
        <begin position="350"/>
        <end position="369"/>
    </location>
</feature>
<sequence length="423" mass="44380">MSRRRSTFTPLTIPAFRRFWLGQTASQFGNAVVPIALTLSVLRTTGSAVDLGIVLTTTAVAEALFFLPAGVWADRLPRRAVMCVAEVARAGSQFVIAALLATGNANAFNLSCAVAVTGVASAFFLSASNGLLAETVPTSERQGANALLGLSKRTAALMGPTAATAVVTFAGPQWIFTFDAVTFLFSALMLGTLKVPRSGRRPREGFITELVHGWREVTSRRWYWTNLLVHGSWNLGRCVFFTVGPLVAVKALGGEVAWGVIIQGGSIGAFAGVLLGLRLRPRSPLVVANVVYALGALPLLLLAIQAPVSLIAVATGLMYSALGIGGTLWDTLVQEKIPSDVISRVSAYDWLLSVCLTPIGLASAGPLALRIGDSATLLGGAALLALPALAVLLVPEVRRTRLNHEDTPSSPAEGQPSAMQQAT</sequence>
<dbReference type="Proteomes" id="UP001500707">
    <property type="component" value="Unassembled WGS sequence"/>
</dbReference>
<feature type="transmembrane region" description="Helical" evidence="7">
    <location>
        <begin position="222"/>
        <end position="244"/>
    </location>
</feature>
<evidence type="ECO:0000256" key="2">
    <source>
        <dbReference type="ARBA" id="ARBA00022475"/>
    </source>
</evidence>
<feature type="transmembrane region" description="Helical" evidence="7">
    <location>
        <begin position="375"/>
        <end position="394"/>
    </location>
</feature>
<dbReference type="PROSITE" id="PS50850">
    <property type="entry name" value="MFS"/>
    <property type="match status" value="1"/>
</dbReference>
<keyword evidence="4 7" id="KW-1133">Transmembrane helix</keyword>
<dbReference type="Pfam" id="PF07690">
    <property type="entry name" value="MFS_1"/>
    <property type="match status" value="1"/>
</dbReference>
<feature type="transmembrane region" description="Helical" evidence="7">
    <location>
        <begin position="94"/>
        <end position="125"/>
    </location>
</feature>
<dbReference type="PANTHER" id="PTHR23513:SF11">
    <property type="entry name" value="STAPHYLOFERRIN A TRANSPORTER"/>
    <property type="match status" value="1"/>
</dbReference>
<reference evidence="10" key="1">
    <citation type="journal article" date="2019" name="Int. J. Syst. Evol. Microbiol.">
        <title>The Global Catalogue of Microorganisms (GCM) 10K type strain sequencing project: providing services to taxonomists for standard genome sequencing and annotation.</title>
        <authorList>
            <consortium name="The Broad Institute Genomics Platform"/>
            <consortium name="The Broad Institute Genome Sequencing Center for Infectious Disease"/>
            <person name="Wu L."/>
            <person name="Ma J."/>
        </authorList>
    </citation>
    <scope>NUCLEOTIDE SEQUENCE [LARGE SCALE GENOMIC DNA]</scope>
    <source>
        <strain evidence="10">JCM 17656</strain>
    </source>
</reference>
<dbReference type="CDD" id="cd06173">
    <property type="entry name" value="MFS_MefA_like"/>
    <property type="match status" value="1"/>
</dbReference>
<feature type="transmembrane region" description="Helical" evidence="7">
    <location>
        <begin position="256"/>
        <end position="277"/>
    </location>
</feature>
<feature type="transmembrane region" description="Helical" evidence="7">
    <location>
        <begin position="174"/>
        <end position="193"/>
    </location>
</feature>
<evidence type="ECO:0000313" key="10">
    <source>
        <dbReference type="Proteomes" id="UP001500707"/>
    </source>
</evidence>
<evidence type="ECO:0000256" key="7">
    <source>
        <dbReference type="SAM" id="Phobius"/>
    </source>
</evidence>
<keyword evidence="10" id="KW-1185">Reference proteome</keyword>
<dbReference type="InterPro" id="IPR020846">
    <property type="entry name" value="MFS_dom"/>
</dbReference>
<evidence type="ECO:0000256" key="5">
    <source>
        <dbReference type="ARBA" id="ARBA00023136"/>
    </source>
</evidence>
<accession>A0ABP6XQR5</accession>
<dbReference type="EMBL" id="BAABCE010000012">
    <property type="protein sequence ID" value="GAA3570747.1"/>
    <property type="molecule type" value="Genomic_DNA"/>
</dbReference>
<name>A0ABP6XQR5_9ACTN</name>
<feature type="transmembrane region" description="Helical" evidence="7">
    <location>
        <begin position="284"/>
        <end position="304"/>
    </location>
</feature>
<comment type="caution">
    <text evidence="9">The sequence shown here is derived from an EMBL/GenBank/DDBJ whole genome shotgun (WGS) entry which is preliminary data.</text>
</comment>
<feature type="transmembrane region" description="Helical" evidence="7">
    <location>
        <begin position="51"/>
        <end position="73"/>
    </location>
</feature>
<keyword evidence="3 7" id="KW-0812">Transmembrane</keyword>
<evidence type="ECO:0000256" key="4">
    <source>
        <dbReference type="ARBA" id="ARBA00022989"/>
    </source>
</evidence>
<evidence type="ECO:0000256" key="6">
    <source>
        <dbReference type="SAM" id="MobiDB-lite"/>
    </source>
</evidence>
<evidence type="ECO:0000259" key="8">
    <source>
        <dbReference type="PROSITE" id="PS50850"/>
    </source>
</evidence>
<evidence type="ECO:0000256" key="3">
    <source>
        <dbReference type="ARBA" id="ARBA00022692"/>
    </source>
</evidence>